<dbReference type="EMBL" id="CP033361">
    <property type="protein sequence ID" value="QKC77809.1"/>
    <property type="molecule type" value="Genomic_DNA"/>
</dbReference>
<dbReference type="Proteomes" id="UP000503339">
    <property type="component" value="Chromosome"/>
</dbReference>
<dbReference type="CDD" id="cd04301">
    <property type="entry name" value="NAT_SF"/>
    <property type="match status" value="1"/>
</dbReference>
<sequence length="281" mass="30245">MNPMNRTIRTLSLGELAVLIDWAEGEGWKPGLDDAAMFQAADPEGFIGAFVDNEMVAAISAVAYGHDFGFIGLYICRPDMRGKGHGKAVWAAGMNRLAGRTIGLDGVEEQQANYRSKGFEPVYETIRYSGRPVALHVGAEQSRLVTAQMMSDIISYDADCFPAPRRSFLQQWLQPPHRALAALTSRGMAGYAVARPCRSGFKVGPLFADDVQTALELLAELASACDGGDLHIDVPATQVVFIAALEAAGFAPTFSTTRMYKGPPPKLDGKRAFGVTTLELG</sequence>
<organism evidence="2 3">
    <name type="scientific">Mesorhizobium erdmanii</name>
    <dbReference type="NCBI Taxonomy" id="1777866"/>
    <lineage>
        <taxon>Bacteria</taxon>
        <taxon>Pseudomonadati</taxon>
        <taxon>Pseudomonadota</taxon>
        <taxon>Alphaproteobacteria</taxon>
        <taxon>Hyphomicrobiales</taxon>
        <taxon>Phyllobacteriaceae</taxon>
        <taxon>Mesorhizobium</taxon>
    </lineage>
</organism>
<dbReference type="AlphaFoldDB" id="A0A6M7UIM6"/>
<evidence type="ECO:0000313" key="2">
    <source>
        <dbReference type="EMBL" id="QKC77809.1"/>
    </source>
</evidence>
<dbReference type="InterPro" id="IPR041496">
    <property type="entry name" value="YitH/HolE_GNAT"/>
</dbReference>
<dbReference type="Pfam" id="PF18014">
    <property type="entry name" value="Acetyltransf_18"/>
    <property type="match status" value="1"/>
</dbReference>
<dbReference type="InterPro" id="IPR000182">
    <property type="entry name" value="GNAT_dom"/>
</dbReference>
<name>A0A6M7UIM6_9HYPH</name>
<dbReference type="PANTHER" id="PTHR47237">
    <property type="entry name" value="SLL0310 PROTEIN"/>
    <property type="match status" value="1"/>
</dbReference>
<dbReference type="SUPFAM" id="SSF55729">
    <property type="entry name" value="Acyl-CoA N-acyltransferases (Nat)"/>
    <property type="match status" value="1"/>
</dbReference>
<keyword evidence="2" id="KW-0808">Transferase</keyword>
<dbReference type="InterPro" id="IPR016181">
    <property type="entry name" value="Acyl_CoA_acyltransferase"/>
</dbReference>
<dbReference type="Pfam" id="PF00583">
    <property type="entry name" value="Acetyltransf_1"/>
    <property type="match status" value="1"/>
</dbReference>
<dbReference type="InterPro" id="IPR052729">
    <property type="entry name" value="Acyl/Acetyltrans_Enzymes"/>
</dbReference>
<dbReference type="PANTHER" id="PTHR47237:SF1">
    <property type="entry name" value="SLL0310 PROTEIN"/>
    <property type="match status" value="1"/>
</dbReference>
<dbReference type="PROSITE" id="PS51186">
    <property type="entry name" value="GNAT"/>
    <property type="match status" value="1"/>
</dbReference>
<proteinExistence type="predicted"/>
<evidence type="ECO:0000259" key="1">
    <source>
        <dbReference type="PROSITE" id="PS51186"/>
    </source>
</evidence>
<dbReference type="GO" id="GO:0016747">
    <property type="term" value="F:acyltransferase activity, transferring groups other than amino-acyl groups"/>
    <property type="evidence" value="ECO:0007669"/>
    <property type="project" value="InterPro"/>
</dbReference>
<gene>
    <name evidence="2" type="ORF">EB233_21860</name>
</gene>
<feature type="domain" description="N-acetyltransferase" evidence="1">
    <location>
        <begin position="6"/>
        <end position="140"/>
    </location>
</feature>
<keyword evidence="3" id="KW-1185">Reference proteome</keyword>
<dbReference type="Gene3D" id="3.40.630.30">
    <property type="match status" value="1"/>
</dbReference>
<dbReference type="Gene3D" id="3.40.630.90">
    <property type="match status" value="1"/>
</dbReference>
<accession>A0A6M7UIM6</accession>
<dbReference type="KEGG" id="merd:EB233_21860"/>
<reference evidence="2 3" key="1">
    <citation type="submission" date="2018-10" db="EMBL/GenBank/DDBJ databases">
        <authorList>
            <person name="Perry B.J."/>
            <person name="Sullivan J.T."/>
            <person name="Murphy R.J.T."/>
            <person name="Ramsay J.P."/>
            <person name="Ronson C.W."/>
        </authorList>
    </citation>
    <scope>NUCLEOTIDE SEQUENCE [LARGE SCALE GENOMIC DNA]</scope>
    <source>
        <strain evidence="2 3">NZP2014</strain>
    </source>
</reference>
<protein>
    <submittedName>
        <fullName evidence="2">GNAT family N-acetyltransferase</fullName>
    </submittedName>
</protein>
<evidence type="ECO:0000313" key="3">
    <source>
        <dbReference type="Proteomes" id="UP000503339"/>
    </source>
</evidence>